<evidence type="ECO:0000313" key="1">
    <source>
        <dbReference type="EMBL" id="DAZ97548.1"/>
    </source>
</evidence>
<proteinExistence type="predicted"/>
<protein>
    <recommendedName>
        <fullName evidence="3">MULE transposase domain-containing protein</fullName>
    </recommendedName>
</protein>
<reference evidence="1" key="2">
    <citation type="journal article" date="2023" name="Microbiol Resour">
        <title>Decontamination and Annotation of the Draft Genome Sequence of the Oomycete Lagenidium giganteum ARSEF 373.</title>
        <authorList>
            <person name="Morgan W.R."/>
            <person name="Tartar A."/>
        </authorList>
    </citation>
    <scope>NUCLEOTIDE SEQUENCE</scope>
    <source>
        <strain evidence="1">ARSEF 373</strain>
    </source>
</reference>
<gene>
    <name evidence="1" type="ORF">N0F65_003034</name>
</gene>
<sequence>ISLWRPNLWSSRASAAVTGFKFKSSIFQFHFSNFDKKRPCVERVISWAHPELLRFLKYKQTTGFLDGTFRCVPRGFYQVLVFMVYHHESDCYVPVFHILCTSKIEIYQKLDPAEVVCDLEAGLINAAKVQCPQSRVVLCHFKQAARRSMKELRVHEAEVNIAMSRGVLYMLTVIDPGTILTPGIRWVHHLIQRRRDAECILHSTDKWHQFWRNFRRTWLTKYPPALWNVHTIHHDLIMRTNKQPTRAIQPQHP</sequence>
<organism evidence="1 2">
    <name type="scientific">Lagenidium giganteum</name>
    <dbReference type="NCBI Taxonomy" id="4803"/>
    <lineage>
        <taxon>Eukaryota</taxon>
        <taxon>Sar</taxon>
        <taxon>Stramenopiles</taxon>
        <taxon>Oomycota</taxon>
        <taxon>Peronosporomycetes</taxon>
        <taxon>Pythiales</taxon>
        <taxon>Pythiaceae</taxon>
    </lineage>
</organism>
<dbReference type="AlphaFoldDB" id="A0AAV2YUQ1"/>
<accession>A0AAV2YUQ1</accession>
<reference evidence="1" key="1">
    <citation type="submission" date="2022-11" db="EMBL/GenBank/DDBJ databases">
        <authorList>
            <person name="Morgan W.R."/>
            <person name="Tartar A."/>
        </authorList>
    </citation>
    <scope>NUCLEOTIDE SEQUENCE</scope>
    <source>
        <strain evidence="1">ARSEF 373</strain>
    </source>
</reference>
<dbReference type="Proteomes" id="UP001146120">
    <property type="component" value="Unassembled WGS sequence"/>
</dbReference>
<feature type="non-terminal residue" evidence="1">
    <location>
        <position position="1"/>
    </location>
</feature>
<evidence type="ECO:0008006" key="3">
    <source>
        <dbReference type="Google" id="ProtNLM"/>
    </source>
</evidence>
<comment type="caution">
    <text evidence="1">The sequence shown here is derived from an EMBL/GenBank/DDBJ whole genome shotgun (WGS) entry which is preliminary data.</text>
</comment>
<name>A0AAV2YUQ1_9STRA</name>
<dbReference type="EMBL" id="DAKRPA010000132">
    <property type="protein sequence ID" value="DAZ97548.1"/>
    <property type="molecule type" value="Genomic_DNA"/>
</dbReference>
<evidence type="ECO:0000313" key="2">
    <source>
        <dbReference type="Proteomes" id="UP001146120"/>
    </source>
</evidence>
<keyword evidence="2" id="KW-1185">Reference proteome</keyword>